<dbReference type="Pfam" id="PF00557">
    <property type="entry name" value="Peptidase_M24"/>
    <property type="match status" value="1"/>
</dbReference>
<dbReference type="InterPro" id="IPR000994">
    <property type="entry name" value="Pept_M24"/>
</dbReference>
<comment type="caution">
    <text evidence="5">The sequence shown here is derived from an EMBL/GenBank/DDBJ whole genome shotgun (WGS) entry which is preliminary data.</text>
</comment>
<evidence type="ECO:0000256" key="2">
    <source>
        <dbReference type="ARBA" id="ARBA00022801"/>
    </source>
</evidence>
<name>A0A662DIG4_UNCAE</name>
<dbReference type="PANTHER" id="PTHR46112:SF2">
    <property type="entry name" value="XAA-PRO AMINOPEPTIDASE P-RELATED"/>
    <property type="match status" value="1"/>
</dbReference>
<reference evidence="5 6" key="1">
    <citation type="submission" date="2018-06" db="EMBL/GenBank/DDBJ databases">
        <title>Extensive metabolic versatility and redundancy in microbially diverse, dynamic hydrothermal sediments.</title>
        <authorList>
            <person name="Dombrowski N."/>
            <person name="Teske A."/>
            <person name="Baker B.J."/>
        </authorList>
    </citation>
    <scope>NUCLEOTIDE SEQUENCE [LARGE SCALE GENOMIC DNA]</scope>
    <source>
        <strain evidence="5">B3_G15</strain>
    </source>
</reference>
<dbReference type="InterPro" id="IPR029149">
    <property type="entry name" value="Creatin/AminoP/Spt16_N"/>
</dbReference>
<dbReference type="InterPro" id="IPR036005">
    <property type="entry name" value="Creatinase/aminopeptidase-like"/>
</dbReference>
<dbReference type="CDD" id="cd01092">
    <property type="entry name" value="APP-like"/>
    <property type="match status" value="1"/>
</dbReference>
<proteinExistence type="predicted"/>
<evidence type="ECO:0000313" key="6">
    <source>
        <dbReference type="Proteomes" id="UP000280417"/>
    </source>
</evidence>
<accession>A0A662DIG4</accession>
<dbReference type="Gene3D" id="3.40.350.10">
    <property type="entry name" value="Creatinase/prolidase N-terminal domain"/>
    <property type="match status" value="1"/>
</dbReference>
<dbReference type="InterPro" id="IPR000587">
    <property type="entry name" value="Creatinase_N"/>
</dbReference>
<dbReference type="SUPFAM" id="SSF55920">
    <property type="entry name" value="Creatinase/aminopeptidase"/>
    <property type="match status" value="1"/>
</dbReference>
<dbReference type="GO" id="GO:0008235">
    <property type="term" value="F:metalloexopeptidase activity"/>
    <property type="evidence" value="ECO:0007669"/>
    <property type="project" value="UniProtKB-ARBA"/>
</dbReference>
<dbReference type="AlphaFoldDB" id="A0A662DIG4"/>
<dbReference type="PRINTS" id="PR00599">
    <property type="entry name" value="MAPEPTIDASE"/>
</dbReference>
<dbReference type="InterPro" id="IPR001714">
    <property type="entry name" value="Pept_M24_MAP"/>
</dbReference>
<dbReference type="Gene3D" id="3.90.230.10">
    <property type="entry name" value="Creatinase/methionine aminopeptidase superfamily"/>
    <property type="match status" value="1"/>
</dbReference>
<dbReference type="Proteomes" id="UP000280417">
    <property type="component" value="Unassembled WGS sequence"/>
</dbReference>
<organism evidence="5 6">
    <name type="scientific">Aerophobetes bacterium</name>
    <dbReference type="NCBI Taxonomy" id="2030807"/>
    <lineage>
        <taxon>Bacteria</taxon>
        <taxon>Candidatus Aerophobota</taxon>
    </lineage>
</organism>
<dbReference type="GO" id="GO:0004177">
    <property type="term" value="F:aminopeptidase activity"/>
    <property type="evidence" value="ECO:0007669"/>
    <property type="project" value="UniProtKB-ARBA"/>
</dbReference>
<keyword evidence="1" id="KW-0479">Metal-binding</keyword>
<keyword evidence="2" id="KW-0378">Hydrolase</keyword>
<evidence type="ECO:0000313" key="5">
    <source>
        <dbReference type="EMBL" id="RLE15530.1"/>
    </source>
</evidence>
<dbReference type="PROSITE" id="PS00491">
    <property type="entry name" value="PROLINE_PEPTIDASE"/>
    <property type="match status" value="1"/>
</dbReference>
<evidence type="ECO:0000256" key="1">
    <source>
        <dbReference type="ARBA" id="ARBA00022723"/>
    </source>
</evidence>
<dbReference type="PANTHER" id="PTHR46112">
    <property type="entry name" value="AMINOPEPTIDASE"/>
    <property type="match status" value="1"/>
</dbReference>
<dbReference type="Pfam" id="PF01321">
    <property type="entry name" value="Creatinase_N"/>
    <property type="match status" value="1"/>
</dbReference>
<dbReference type="SUPFAM" id="SSF53092">
    <property type="entry name" value="Creatinase/prolidase N-terminal domain"/>
    <property type="match status" value="1"/>
</dbReference>
<dbReference type="EMBL" id="QMQA01000001">
    <property type="protein sequence ID" value="RLE15530.1"/>
    <property type="molecule type" value="Genomic_DNA"/>
</dbReference>
<evidence type="ECO:0000259" key="3">
    <source>
        <dbReference type="Pfam" id="PF00557"/>
    </source>
</evidence>
<evidence type="ECO:0008006" key="7">
    <source>
        <dbReference type="Google" id="ProtNLM"/>
    </source>
</evidence>
<dbReference type="InterPro" id="IPR001131">
    <property type="entry name" value="Peptidase_M24B_aminopep-P_CS"/>
</dbReference>
<dbReference type="GO" id="GO:0046872">
    <property type="term" value="F:metal ion binding"/>
    <property type="evidence" value="ECO:0007669"/>
    <property type="project" value="UniProtKB-KW"/>
</dbReference>
<feature type="domain" description="Creatinase N-terminal" evidence="4">
    <location>
        <begin position="2"/>
        <end position="89"/>
    </location>
</feature>
<protein>
    <recommendedName>
        <fullName evidence="7">Aminopeptidase P family protein</fullName>
    </recommendedName>
</protein>
<sequence>MALLTSEKKFIVTSPMYEEQIKGEEDEWEVIVCEDSLEEKLGELGSSLDIRRCGFQANHLSFARYKKIKEKFKPQLIPCNATVEKIRSIKDEEEINLIRKAGEITLQAFEYLKKALHTGITEKEATRELVSYILKEADGVSFDPIVLFGERTSLPHGHPTERKLKENELILVDAGAKVKGYCADITRTFAWGKIPKKWKKIYNLAYNIEKRAIKHIKPKIKASTIDKIIREKLAEAGYEKKFLHGTGHGVGLEVHEEPFLNRNSNAILEEGMVVTIEPGIYFAGEGGVRVENMVLVTNKGGKILP</sequence>
<dbReference type="InterPro" id="IPR050659">
    <property type="entry name" value="Peptidase_M24B"/>
</dbReference>
<gene>
    <name evidence="5" type="ORF">DRJ04_00100</name>
</gene>
<feature type="domain" description="Peptidase M24" evidence="3">
    <location>
        <begin position="97"/>
        <end position="298"/>
    </location>
</feature>
<evidence type="ECO:0000259" key="4">
    <source>
        <dbReference type="Pfam" id="PF01321"/>
    </source>
</evidence>